<reference evidence="2" key="1">
    <citation type="submission" date="2024-01" db="EMBL/GenBank/DDBJ databases">
        <authorList>
            <person name="Webb A."/>
        </authorList>
    </citation>
    <scope>NUCLEOTIDE SEQUENCE</scope>
    <source>
        <strain evidence="2">Pm1</strain>
    </source>
</reference>
<evidence type="ECO:0000313" key="3">
    <source>
        <dbReference type="Proteomes" id="UP001162060"/>
    </source>
</evidence>
<keyword evidence="1" id="KW-0732">Signal</keyword>
<accession>A0AAV1TFM5</accession>
<organism evidence="2 3">
    <name type="scientific">Peronospora matthiolae</name>
    <dbReference type="NCBI Taxonomy" id="2874970"/>
    <lineage>
        <taxon>Eukaryota</taxon>
        <taxon>Sar</taxon>
        <taxon>Stramenopiles</taxon>
        <taxon>Oomycota</taxon>
        <taxon>Peronosporomycetes</taxon>
        <taxon>Peronosporales</taxon>
        <taxon>Peronosporaceae</taxon>
        <taxon>Peronospora</taxon>
    </lineage>
</organism>
<gene>
    <name evidence="2" type="ORF">PM001_LOCUS5432</name>
</gene>
<evidence type="ECO:0000256" key="1">
    <source>
        <dbReference type="SAM" id="SignalP"/>
    </source>
</evidence>
<evidence type="ECO:0008006" key="4">
    <source>
        <dbReference type="Google" id="ProtNLM"/>
    </source>
</evidence>
<feature type="signal peptide" evidence="1">
    <location>
        <begin position="1"/>
        <end position="22"/>
    </location>
</feature>
<evidence type="ECO:0000313" key="2">
    <source>
        <dbReference type="EMBL" id="CAK7916597.1"/>
    </source>
</evidence>
<feature type="chain" id="PRO_5043920430" description="RxLR effector candidate protein" evidence="1">
    <location>
        <begin position="23"/>
        <end position="298"/>
    </location>
</feature>
<proteinExistence type="predicted"/>
<sequence>MRLKSIILLATAAAAISGFASSFDPKEEVVNPPITETSSEEGHGVVNSPVNTSADAEERALQLGFHSGAYAWVDAAATTILRTVNEHVKSMLLINAKTLAEAVDQGTVEHYLLIHPERLKQTQMLLQASGKTKVAYAVALLWDVAQWSSTVQKRGMDKKTKLRSRTLMKHWGVSHAAKLRIVSSFEQEPLKVVKHLWKVMDFSGPYNLNLMHVMERHIQAFNKALKKDYILVNVLSDACGSDFKLAQLIATSKVAPDSDDGKLLNRLITSWLKTNDLTSKKKETRRLYVQLSRLYKFS</sequence>
<dbReference type="Proteomes" id="UP001162060">
    <property type="component" value="Unassembled WGS sequence"/>
</dbReference>
<protein>
    <recommendedName>
        <fullName evidence="4">RxLR effector candidate protein</fullName>
    </recommendedName>
</protein>
<dbReference type="AlphaFoldDB" id="A0AAV1TFM5"/>
<dbReference type="EMBL" id="CAKLBY020000044">
    <property type="protein sequence ID" value="CAK7916597.1"/>
    <property type="molecule type" value="Genomic_DNA"/>
</dbReference>
<name>A0AAV1TFM5_9STRA</name>
<comment type="caution">
    <text evidence="2">The sequence shown here is derived from an EMBL/GenBank/DDBJ whole genome shotgun (WGS) entry which is preliminary data.</text>
</comment>